<dbReference type="FunFam" id="1.25.40.10:FF:000471">
    <property type="entry name" value="Putative pentatricopeptide repeat-containing protein, mitochondrial"/>
    <property type="match status" value="1"/>
</dbReference>
<sequence length="1990" mass="224195">MIVVVAAPCFFTSSRLRNTCNVSYPNAFKLTYTKFNSIKWKFPKPGYHKLNTDGASTNSLHAGIGGVFRDNAGNFVAGYAKYIFQNGSNVAEICSAREGLQLAVQLGIQKLEVKCDSAYTIQLCKGEIDPPWYLKGLFQDITDIREKFEDLVFVHQYRESNFVADTLSKKASERFLEEQWISNPPDIISNNLVADIQGVSYPRMAQWGNGEEALRLFLRMIDSQVNPTQVTYSGVLRACASLAALKPGTQIHGLIRKTVFDRDTIVGNGLIDMYAKCGSIKEERLVFDTMDKLDAVSWNSMMSAYFLHGSGEDALKRFVKTKEKKVQPNKITFVGVLSACSNTGLVDKGWYYFKSMYTDYGVKPCIEHYTSSVMVWRALLGACVVHNNIELGKVTAERVLQMDPHDGATHVLLSNMYAVVKNRDGVKSTRKNMKRKGVKKEPDLSWIESQGKVHCFGVGDTSHPDLRLINGILEWLNVKIKKAGYVADRNIVLLDVEDGEKDRLLWLNSKEVMIRYVGYRAASWTTCRISLMLSNSFAVFKCGFSVQSAQLTDDRDTYIHPSINEFDSRKYAQILKGCTSLNDPNKGKSLHCNIIKKGNCLDLFAWNILLNMYVKSELISDAQTLFDVMFERNTITYVTLIQGYMQSFQCVEAFQLFIRLHREGHELNPFVFTSILKLFVSMEFAELCLRVHACVLKLGHDSNPFVGTALIDAYSISGNVDDAREVFDGIHEKDMVSWSGMIACYSDNGYFEEALELFCCMRRMGLKPNNFTFDSSLKACVGLGSARIGKCIHGCALKSQFELDPYVSTALLDLYTKCENFSDALKIFKETPQKDVILWSFMISRYSQSGRSEEAADLFSQMRKAFVVPNQFTLASVLQACATMECIKLGEQTHCHVLKVGLITDIFVSNALMDVYAKCQRMVDSENIFFNSAQRNDVTWNTMIVGYAQWGNGEEALRLFLRMIDAQVKPTQVTYSGVLRACASLAALKPGTQIHGLIRKTVFDRDTIVGNGLIDMYAKCGSIKEARLVFDTMDKMDAVSWNSMMSAYSLHGSGEDALKLFAKMKEEKVQPNKITFVGVLSACSNTGLVDKGWLYFKSMYTDYGIKPCIEHYTCMVWLLGRSGQLNEAVKFIDEMPFEPSVMVWRALLGACVVHNNIELGRVTAERVLQMDPHDDATHVLLSNMYAVAKNWDGVTSTRKNMKRKGVKKEPGLSWIESQGKVHCFGVGDTSHPDLRLINGILEWLNVKIKKAGYVADRNIVLLDVEDGEKDRLLWVHSERLALAFALAGKELTKSRSALHITASERNDEAEAYAPKHEVYAFKNHDVDDAREVFDKILEKDMVSWGRMIACYSENGYFEEALELFCCMRRMGLKPNNFTFDSSLKDCVGLGSVRIETPQKDVILWSFMISRYSQSGRSEEAADLFNQMIKASVVPNQFTLASILQACATMEYIKLGEKTHCHVLKVGLDTNIFVSNALMNVYAKCQRIVDSENIFFNSAHRNDVTWNTMIVGYAQWGNGEEALRLFLRMIDAQVKPTKVTYSVVLRACARLAALNPGTQIHDLIRKTVFDRDTVVGNGLIDMYAKCGSIKEARSVFDVMEKLDAVSWNSMMSAYSLHGSGRSGQLNEVVKFIDEIPFEPSVMVWRALLGACVVHNNIELGRVTAERVLQIDPHDDATHALLSNMYAVAKNWDGVTSTRKNMKRKGVKNKPGLSWIESQGKVHCFGVGDTSHPDLRLINGILEWLNVKIKKEGYVADRNIVLLDVEDGEKDRLLWAHIGFCMESSDLDEDQETLVPMEPGELQSLKCLVVEAKKQEILVVPALVKKMLDKNTFLFGFVDINESSVNDRLNAINDLQNTRMQVACKTLLTNTQIERFLHMDLGMELDQKVLKKMSSEYSAAKELAIKEAEKTVDIENIKHITENRKLIGDVVEKMAESWNAQKEVFYEQTGINRTGNEGERQVVLQGELDKCLNEEGQDTDEDIDKEFRHLLG</sequence>
<dbReference type="FunFam" id="1.25.40.10:FF:000201">
    <property type="entry name" value="Pentatricopeptide repeat-containing protein mitochondrial"/>
    <property type="match status" value="1"/>
</dbReference>
<dbReference type="PANTHER" id="PTHR47926">
    <property type="entry name" value="PENTATRICOPEPTIDE REPEAT-CONTAINING PROTEIN"/>
    <property type="match status" value="1"/>
</dbReference>
<accession>A0A4Y7JE98</accession>
<dbReference type="EMBL" id="CM010718">
    <property type="protein sequence ID" value="RZC59423.1"/>
    <property type="molecule type" value="Genomic_DNA"/>
</dbReference>
<dbReference type="InterPro" id="IPR019188">
    <property type="entry name" value="SNAPC1"/>
</dbReference>
<dbReference type="Pfam" id="PF20431">
    <property type="entry name" value="E_motif"/>
    <property type="match status" value="3"/>
</dbReference>
<protein>
    <submittedName>
        <fullName evidence="6">Uncharacterized protein</fullName>
    </submittedName>
</protein>
<dbReference type="PROSITE" id="PS51375">
    <property type="entry name" value="PPR"/>
    <property type="match status" value="10"/>
</dbReference>
<evidence type="ECO:0000256" key="1">
    <source>
        <dbReference type="ARBA" id="ARBA00006643"/>
    </source>
</evidence>
<feature type="repeat" description="PPR" evidence="3">
    <location>
        <begin position="1501"/>
        <end position="1535"/>
    </location>
</feature>
<dbReference type="FunFam" id="1.25.40.10:FF:000196">
    <property type="entry name" value="Pentatricopeptide repeat-containing protein At4g14850"/>
    <property type="match status" value="1"/>
</dbReference>
<dbReference type="InterPro" id="IPR046848">
    <property type="entry name" value="E_motif"/>
</dbReference>
<dbReference type="Gene3D" id="3.30.420.10">
    <property type="entry name" value="Ribonuclease H-like superfamily/Ribonuclease H"/>
    <property type="match status" value="1"/>
</dbReference>
<dbReference type="InterPro" id="IPR036397">
    <property type="entry name" value="RNaseH_sf"/>
</dbReference>
<keyword evidence="7" id="KW-1185">Reference proteome</keyword>
<dbReference type="CDD" id="cd06222">
    <property type="entry name" value="RNase_H_like"/>
    <property type="match status" value="1"/>
</dbReference>
<dbReference type="Pfam" id="PF13041">
    <property type="entry name" value="PPR_2"/>
    <property type="match status" value="8"/>
</dbReference>
<feature type="domain" description="DYW" evidence="5">
    <location>
        <begin position="1252"/>
        <end position="1301"/>
    </location>
</feature>
<evidence type="ECO:0000313" key="7">
    <source>
        <dbReference type="Proteomes" id="UP000316621"/>
    </source>
</evidence>
<evidence type="ECO:0000256" key="2">
    <source>
        <dbReference type="ARBA" id="ARBA00022737"/>
    </source>
</evidence>
<evidence type="ECO:0000313" key="6">
    <source>
        <dbReference type="EMBL" id="RZC59423.1"/>
    </source>
</evidence>
<feature type="repeat" description="PPR" evidence="3">
    <location>
        <begin position="1400"/>
        <end position="1434"/>
    </location>
</feature>
<dbReference type="FunFam" id="1.25.40.10:FF:000382">
    <property type="entry name" value="Pentatricopeptide repeat-containing protein"/>
    <property type="match status" value="1"/>
</dbReference>
<proteinExistence type="inferred from homology"/>
<dbReference type="GO" id="GO:0004523">
    <property type="term" value="F:RNA-DNA hybrid ribonuclease activity"/>
    <property type="evidence" value="ECO:0007669"/>
    <property type="project" value="InterPro"/>
</dbReference>
<dbReference type="GO" id="GO:0003723">
    <property type="term" value="F:RNA binding"/>
    <property type="evidence" value="ECO:0007669"/>
    <property type="project" value="InterPro"/>
</dbReference>
<dbReference type="SUPFAM" id="SSF48452">
    <property type="entry name" value="TPR-like"/>
    <property type="match status" value="2"/>
</dbReference>
<dbReference type="Gene3D" id="1.25.40.10">
    <property type="entry name" value="Tetratricopeptide repeat domain"/>
    <property type="match status" value="10"/>
</dbReference>
<dbReference type="FunFam" id="1.25.40.10:FF:000366">
    <property type="entry name" value="Pentatricopeptide (PPR) repeat-containing protein"/>
    <property type="match status" value="1"/>
</dbReference>
<evidence type="ECO:0000256" key="3">
    <source>
        <dbReference type="PROSITE-ProRule" id="PRU00708"/>
    </source>
</evidence>
<dbReference type="InterPro" id="IPR012337">
    <property type="entry name" value="RNaseH-like_sf"/>
</dbReference>
<dbReference type="FunFam" id="1.25.40.10:FF:000397">
    <property type="entry name" value="Pentatricopeptide repeat-containing protein At2g40720"/>
    <property type="match status" value="1"/>
</dbReference>
<dbReference type="InterPro" id="IPR002156">
    <property type="entry name" value="RNaseH_domain"/>
</dbReference>
<feature type="repeat" description="PPR" evidence="3">
    <location>
        <begin position="835"/>
        <end position="869"/>
    </location>
</feature>
<dbReference type="GO" id="GO:0009451">
    <property type="term" value="P:RNA modification"/>
    <property type="evidence" value="ECO:0007669"/>
    <property type="project" value="InterPro"/>
</dbReference>
<dbReference type="NCBIfam" id="TIGR00756">
    <property type="entry name" value="PPR"/>
    <property type="match status" value="8"/>
</dbReference>
<evidence type="ECO:0000259" key="4">
    <source>
        <dbReference type="Pfam" id="PF13456"/>
    </source>
</evidence>
<dbReference type="Gramene" id="RZC59423">
    <property type="protein sequence ID" value="RZC59423"/>
    <property type="gene ID" value="C5167_006752"/>
</dbReference>
<comment type="similarity">
    <text evidence="1">Belongs to the PPR family. PCMP-H subfamily.</text>
</comment>
<dbReference type="InterPro" id="IPR032867">
    <property type="entry name" value="DYW_dom"/>
</dbReference>
<dbReference type="FunFam" id="1.25.40.10:FF:000158">
    <property type="entry name" value="pentatricopeptide repeat-containing protein At2g33680"/>
    <property type="match status" value="1"/>
</dbReference>
<organism evidence="6 7">
    <name type="scientific">Papaver somniferum</name>
    <name type="common">Opium poppy</name>
    <dbReference type="NCBI Taxonomy" id="3469"/>
    <lineage>
        <taxon>Eukaryota</taxon>
        <taxon>Viridiplantae</taxon>
        <taxon>Streptophyta</taxon>
        <taxon>Embryophyta</taxon>
        <taxon>Tracheophyta</taxon>
        <taxon>Spermatophyta</taxon>
        <taxon>Magnoliopsida</taxon>
        <taxon>Ranunculales</taxon>
        <taxon>Papaveraceae</taxon>
        <taxon>Papaveroideae</taxon>
        <taxon>Papaver</taxon>
    </lineage>
</organism>
<dbReference type="Pfam" id="PF14432">
    <property type="entry name" value="DYW_deaminase"/>
    <property type="match status" value="1"/>
</dbReference>
<reference evidence="6 7" key="1">
    <citation type="journal article" date="2018" name="Science">
        <title>The opium poppy genome and morphinan production.</title>
        <authorList>
            <person name="Guo L."/>
            <person name="Winzer T."/>
            <person name="Yang X."/>
            <person name="Li Y."/>
            <person name="Ning Z."/>
            <person name="He Z."/>
            <person name="Teodor R."/>
            <person name="Lu Y."/>
            <person name="Bowser T.A."/>
            <person name="Graham I.A."/>
            <person name="Ye K."/>
        </authorList>
    </citation>
    <scope>NUCLEOTIDE SEQUENCE [LARGE SCALE GENOMIC DNA]</scope>
    <source>
        <strain evidence="7">cv. HN1</strain>
        <tissue evidence="6">Leaves</tissue>
    </source>
</reference>
<feature type="repeat" description="PPR" evidence="3">
    <location>
        <begin position="1571"/>
        <end position="1605"/>
    </location>
</feature>
<feature type="repeat" description="PPR" evidence="3">
    <location>
        <begin position="734"/>
        <end position="768"/>
    </location>
</feature>
<dbReference type="InterPro" id="IPR044730">
    <property type="entry name" value="RNase_H-like_dom_plant"/>
</dbReference>
<feature type="repeat" description="PPR" evidence="3">
    <location>
        <begin position="936"/>
        <end position="970"/>
    </location>
</feature>
<dbReference type="Proteomes" id="UP000316621">
    <property type="component" value="Chromosome 4"/>
</dbReference>
<dbReference type="PANTHER" id="PTHR47926:SF520">
    <property type="entry name" value="DYW DOMAIN-CONTAINING PROTEIN"/>
    <property type="match status" value="1"/>
</dbReference>
<feature type="domain" description="RNase H type-1" evidence="4">
    <location>
        <begin position="51"/>
        <end position="171"/>
    </location>
</feature>
<dbReference type="InterPro" id="IPR046960">
    <property type="entry name" value="PPR_At4g14850-like_plant"/>
</dbReference>
<dbReference type="GO" id="GO:0099402">
    <property type="term" value="P:plant organ development"/>
    <property type="evidence" value="ECO:0007669"/>
    <property type="project" value="UniProtKB-ARBA"/>
</dbReference>
<gene>
    <name evidence="6" type="ORF">C5167_006752</name>
</gene>
<feature type="repeat" description="PPR" evidence="3">
    <location>
        <begin position="602"/>
        <end position="636"/>
    </location>
</feature>
<dbReference type="Pfam" id="PF09808">
    <property type="entry name" value="SNAPC1"/>
    <property type="match status" value="1"/>
</dbReference>
<dbReference type="Pfam" id="PF01535">
    <property type="entry name" value="PPR"/>
    <property type="match status" value="8"/>
</dbReference>
<feature type="repeat" description="PPR" evidence="3">
    <location>
        <begin position="1037"/>
        <end position="1071"/>
    </location>
</feature>
<dbReference type="InterPro" id="IPR011990">
    <property type="entry name" value="TPR-like_helical_dom_sf"/>
</dbReference>
<name>A0A4Y7JE98_PAPSO</name>
<dbReference type="FunFam" id="1.25.40.10:FF:000031">
    <property type="entry name" value="Pentatricopeptide repeat-containing protein mitochondrial"/>
    <property type="match status" value="2"/>
</dbReference>
<dbReference type="SUPFAM" id="SSF53098">
    <property type="entry name" value="Ribonuclease H-like"/>
    <property type="match status" value="1"/>
</dbReference>
<dbReference type="InterPro" id="IPR002885">
    <property type="entry name" value="PPR_rpt"/>
</dbReference>
<evidence type="ECO:0000259" key="5">
    <source>
        <dbReference type="Pfam" id="PF14432"/>
    </source>
</evidence>
<keyword evidence="2" id="KW-0677">Repeat</keyword>
<feature type="repeat" description="PPR" evidence="3">
    <location>
        <begin position="294"/>
        <end position="328"/>
    </location>
</feature>
<dbReference type="GO" id="GO:0008270">
    <property type="term" value="F:zinc ion binding"/>
    <property type="evidence" value="ECO:0007669"/>
    <property type="project" value="InterPro"/>
</dbReference>
<dbReference type="Pfam" id="PF13456">
    <property type="entry name" value="RVT_3"/>
    <property type="match status" value="1"/>
</dbReference>
<feature type="repeat" description="PPR" evidence="3">
    <location>
        <begin position="1340"/>
        <end position="1374"/>
    </location>
</feature>